<gene>
    <name evidence="6" type="primary">yveA_2</name>
    <name evidence="6" type="ORF">CD178_02865</name>
</gene>
<evidence type="ECO:0000256" key="4">
    <source>
        <dbReference type="ARBA" id="ARBA00023136"/>
    </source>
</evidence>
<feature type="transmembrane region" description="Helical" evidence="5">
    <location>
        <begin position="464"/>
        <end position="486"/>
    </location>
</feature>
<evidence type="ECO:0000256" key="3">
    <source>
        <dbReference type="ARBA" id="ARBA00022989"/>
    </source>
</evidence>
<organism evidence="6 7">
    <name type="scientific">Komagataeibacter saccharivorans</name>
    <dbReference type="NCBI Taxonomy" id="265959"/>
    <lineage>
        <taxon>Bacteria</taxon>
        <taxon>Pseudomonadati</taxon>
        <taxon>Pseudomonadota</taxon>
        <taxon>Alphaproteobacteria</taxon>
        <taxon>Acetobacterales</taxon>
        <taxon>Acetobacteraceae</taxon>
        <taxon>Komagataeibacter</taxon>
    </lineage>
</organism>
<evidence type="ECO:0000313" key="7">
    <source>
        <dbReference type="Proteomes" id="UP000264120"/>
    </source>
</evidence>
<dbReference type="GO" id="GO:0022857">
    <property type="term" value="F:transmembrane transporter activity"/>
    <property type="evidence" value="ECO:0007669"/>
    <property type="project" value="InterPro"/>
</dbReference>
<feature type="transmembrane region" description="Helical" evidence="5">
    <location>
        <begin position="162"/>
        <end position="182"/>
    </location>
</feature>
<feature type="transmembrane region" description="Helical" evidence="5">
    <location>
        <begin position="341"/>
        <end position="359"/>
    </location>
</feature>
<dbReference type="OrthoDB" id="9762947at2"/>
<sequence length="541" mass="57701">MAQSPPAFNRSLSLLDLTMLGFGAVFGSGWLFAASHVAAIAGPASILSWFAGGFAVLLLGLVYCELAAALPEAGGMIRYPAYAHGPLLGALLGFITVIAYSSLISIEIIAARQYAGSWIPGLTANSAGDATLLGWGVQFVVLVGMLRLNISGVKTFALFNNIITVFKFIVPVMVTVMLLVHMHPGNFTAWGFAPFGRQSVEAAVSVGGIIFAYLGLTPIIAVASEVRNPQRTIPIALTLSIFLATLVYVLLQVAFIGCVPADMLTAKGWAGIDRVLPLPFHDIAIALGLGWLATAVVIDAVVSPSGTGNIYMGSTARIIYAWSRSGTFLPWFGKLDTRHGVPRRATFLTFGLCIFWMLPFPSWEALIGVVSSALIMSYAFAPVAAAALRRSAPDLTRPFRVSYIRVLGPVSFMIASLIVFWSGWHTLSWLLAVQLAFGIIFLAVQGARDMDAMRENLRSSAWVLAYFAGMLVLSACGSLGGYSLLAHPFDDVVVAVFSGLIFVWGERAAYRDMQLPASSLPPVGTVMDPDVVIANEPVIST</sequence>
<dbReference type="RefSeq" id="WP_118963426.1">
    <property type="nucleotide sequence ID" value="NZ_CP023036.1"/>
</dbReference>
<accession>A0A347WFG8</accession>
<keyword evidence="3 5" id="KW-1133">Transmembrane helix</keyword>
<feature type="transmembrane region" description="Helical" evidence="5">
    <location>
        <begin position="283"/>
        <end position="302"/>
    </location>
</feature>
<keyword evidence="4 5" id="KW-0472">Membrane</keyword>
<protein>
    <submittedName>
        <fullName evidence="6">Aspartate-proton symporter</fullName>
    </submittedName>
</protein>
<keyword evidence="2 5" id="KW-0812">Transmembrane</keyword>
<comment type="subcellular location">
    <subcellularLocation>
        <location evidence="1">Membrane</location>
        <topology evidence="1">Multi-pass membrane protein</topology>
    </subcellularLocation>
</comment>
<dbReference type="PANTHER" id="PTHR47547">
    <property type="match status" value="1"/>
</dbReference>
<dbReference type="InterPro" id="IPR002293">
    <property type="entry name" value="AA/rel_permease1"/>
</dbReference>
<dbReference type="KEGG" id="ksc:CD178_02865"/>
<evidence type="ECO:0000256" key="1">
    <source>
        <dbReference type="ARBA" id="ARBA00004141"/>
    </source>
</evidence>
<dbReference type="AlphaFoldDB" id="A0A347WFG8"/>
<evidence type="ECO:0000256" key="2">
    <source>
        <dbReference type="ARBA" id="ARBA00022692"/>
    </source>
</evidence>
<feature type="transmembrane region" description="Helical" evidence="5">
    <location>
        <begin position="400"/>
        <end position="421"/>
    </location>
</feature>
<feature type="transmembrane region" description="Helical" evidence="5">
    <location>
        <begin position="46"/>
        <end position="66"/>
    </location>
</feature>
<dbReference type="PIRSF" id="PIRSF006060">
    <property type="entry name" value="AA_transporter"/>
    <property type="match status" value="1"/>
</dbReference>
<feature type="transmembrane region" description="Helical" evidence="5">
    <location>
        <begin position="427"/>
        <end position="444"/>
    </location>
</feature>
<feature type="transmembrane region" description="Helical" evidence="5">
    <location>
        <begin position="235"/>
        <end position="263"/>
    </location>
</feature>
<name>A0A347WFG8_9PROT</name>
<feature type="transmembrane region" description="Helical" evidence="5">
    <location>
        <begin position="87"/>
        <end position="110"/>
    </location>
</feature>
<feature type="transmembrane region" description="Helical" evidence="5">
    <location>
        <begin position="365"/>
        <end position="388"/>
    </location>
</feature>
<dbReference type="InterPro" id="IPR052962">
    <property type="entry name" value="AA_Transporter_AGT"/>
</dbReference>
<dbReference type="Gene3D" id="1.20.1740.10">
    <property type="entry name" value="Amino acid/polyamine transporter I"/>
    <property type="match status" value="1"/>
</dbReference>
<reference evidence="6 7" key="1">
    <citation type="submission" date="2017-08" db="EMBL/GenBank/DDBJ databases">
        <title>Complete genome sequence of Gluconacetobacter saccharivorans CV1 isolated from Fermented Vinegar.</title>
        <authorList>
            <person name="Kim S.-Y."/>
        </authorList>
    </citation>
    <scope>NUCLEOTIDE SEQUENCE [LARGE SCALE GENOMIC DNA]</scope>
    <source>
        <strain evidence="6 7">CV1</strain>
    </source>
</reference>
<feature type="transmembrane region" description="Helical" evidence="5">
    <location>
        <begin position="492"/>
        <end position="510"/>
    </location>
</feature>
<feature type="transmembrane region" description="Helical" evidence="5">
    <location>
        <begin position="130"/>
        <end position="150"/>
    </location>
</feature>
<feature type="transmembrane region" description="Helical" evidence="5">
    <location>
        <begin position="12"/>
        <end position="34"/>
    </location>
</feature>
<keyword evidence="7" id="KW-1185">Reference proteome</keyword>
<dbReference type="Proteomes" id="UP000264120">
    <property type="component" value="Chromosome"/>
</dbReference>
<dbReference type="PANTHER" id="PTHR47547:SF1">
    <property type="entry name" value="ASPARTATE-PROTON SYMPORTER"/>
    <property type="match status" value="1"/>
</dbReference>
<feature type="transmembrane region" description="Helical" evidence="5">
    <location>
        <begin position="202"/>
        <end position="223"/>
    </location>
</feature>
<proteinExistence type="predicted"/>
<dbReference type="GO" id="GO:0016020">
    <property type="term" value="C:membrane"/>
    <property type="evidence" value="ECO:0007669"/>
    <property type="project" value="UniProtKB-SubCell"/>
</dbReference>
<evidence type="ECO:0000256" key="5">
    <source>
        <dbReference type="SAM" id="Phobius"/>
    </source>
</evidence>
<dbReference type="EMBL" id="CP023036">
    <property type="protein sequence ID" value="AXY23611.1"/>
    <property type="molecule type" value="Genomic_DNA"/>
</dbReference>
<dbReference type="Pfam" id="PF13520">
    <property type="entry name" value="AA_permease_2"/>
    <property type="match status" value="1"/>
</dbReference>
<evidence type="ECO:0000313" key="6">
    <source>
        <dbReference type="EMBL" id="AXY23611.1"/>
    </source>
</evidence>